<comment type="subcellular location">
    <subcellularLocation>
        <location evidence="1">Lipid droplet</location>
    </subcellularLocation>
</comment>
<protein>
    <recommendedName>
        <fullName evidence="7">Lipid droplet-associated hydrolase</fullName>
    </recommendedName>
</protein>
<dbReference type="OrthoDB" id="448051at2759"/>
<name>A0A8H4QEX8_9HELO</name>
<accession>A0A8H4QEX8</accession>
<evidence type="ECO:0000256" key="2">
    <source>
        <dbReference type="ARBA" id="ARBA00008300"/>
    </source>
</evidence>
<evidence type="ECO:0000256" key="1">
    <source>
        <dbReference type="ARBA" id="ARBA00004502"/>
    </source>
</evidence>
<gene>
    <name evidence="5" type="ORF">G7Y89_g15778</name>
</gene>
<evidence type="ECO:0000313" key="6">
    <source>
        <dbReference type="Proteomes" id="UP000566819"/>
    </source>
</evidence>
<dbReference type="Pfam" id="PF10230">
    <property type="entry name" value="LIDHydrolase"/>
    <property type="match status" value="1"/>
</dbReference>
<organism evidence="5 6">
    <name type="scientific">Cudoniella acicularis</name>
    <dbReference type="NCBI Taxonomy" id="354080"/>
    <lineage>
        <taxon>Eukaryota</taxon>
        <taxon>Fungi</taxon>
        <taxon>Dikarya</taxon>
        <taxon>Ascomycota</taxon>
        <taxon>Pezizomycotina</taxon>
        <taxon>Leotiomycetes</taxon>
        <taxon>Helotiales</taxon>
        <taxon>Tricladiaceae</taxon>
        <taxon>Cudoniella</taxon>
    </lineage>
</organism>
<dbReference type="Proteomes" id="UP000566819">
    <property type="component" value="Unassembled WGS sequence"/>
</dbReference>
<comment type="caution">
    <text evidence="5">The sequence shown here is derived from an EMBL/GenBank/DDBJ whole genome shotgun (WGS) entry which is preliminary data.</text>
</comment>
<dbReference type="EMBL" id="JAAMPI010002685">
    <property type="protein sequence ID" value="KAF4609845.1"/>
    <property type="molecule type" value="Genomic_DNA"/>
</dbReference>
<keyword evidence="4" id="KW-0378">Hydrolase</keyword>
<comment type="similarity">
    <text evidence="2">Belongs to the AB hydrolase superfamily. LDAH family.</text>
</comment>
<reference evidence="5 6" key="1">
    <citation type="submission" date="2020-03" db="EMBL/GenBank/DDBJ databases">
        <title>Draft Genome Sequence of Cudoniella acicularis.</title>
        <authorList>
            <person name="Buettner E."/>
            <person name="Kellner H."/>
        </authorList>
    </citation>
    <scope>NUCLEOTIDE SEQUENCE [LARGE SCALE GENOMIC DNA]</scope>
    <source>
        <strain evidence="5 6">DSM 108380</strain>
    </source>
</reference>
<evidence type="ECO:0000256" key="3">
    <source>
        <dbReference type="ARBA" id="ARBA00022677"/>
    </source>
</evidence>
<sequence length="343" mass="38099">MSGLQSGTSHSKSQISFFPVSGDPLATHHLIYFVTGNPGLIGYYDTFLGTLHELLTATDGTSSKTSVFHIHGQSLAGFEEDNSSTKQPVRTTPYSLEDQIEISLKSLQDLRIPSGPREGQLHDSVILIGHSVGSYILLELMQRLRKRDSPLQIKASILLFPTVTHIAKSPSGTKISTLFRIPDFPKKASTIAQGLLWLAPRTIVKWLIKIIARMPDDSAGVTLRFLKSPMGIWQALHLAQDEMETITEDRWDHDIWGIEHEEVDSKVDIPKLIFYFGENDHWVANHTRDALIAARGNPDHGSNSSKPIMLIDKNGVDHGFCIRHSESIAEKVKVWIDGIVSGL</sequence>
<keyword evidence="6" id="KW-1185">Reference proteome</keyword>
<dbReference type="GO" id="GO:0019915">
    <property type="term" value="P:lipid storage"/>
    <property type="evidence" value="ECO:0007669"/>
    <property type="project" value="InterPro"/>
</dbReference>
<dbReference type="PANTHER" id="PTHR13390:SF0">
    <property type="entry name" value="LIPID DROPLET-ASSOCIATED HYDROLASE"/>
    <property type="match status" value="1"/>
</dbReference>
<dbReference type="InterPro" id="IPR019363">
    <property type="entry name" value="LDAH"/>
</dbReference>
<keyword evidence="3" id="KW-0551">Lipid droplet</keyword>
<dbReference type="PANTHER" id="PTHR13390">
    <property type="entry name" value="LIPASE"/>
    <property type="match status" value="1"/>
</dbReference>
<dbReference type="GO" id="GO:0016298">
    <property type="term" value="F:lipase activity"/>
    <property type="evidence" value="ECO:0007669"/>
    <property type="project" value="InterPro"/>
</dbReference>
<dbReference type="SUPFAM" id="SSF53474">
    <property type="entry name" value="alpha/beta-Hydrolases"/>
    <property type="match status" value="1"/>
</dbReference>
<dbReference type="AlphaFoldDB" id="A0A8H4QEX8"/>
<dbReference type="Gene3D" id="3.40.50.1820">
    <property type="entry name" value="alpha/beta hydrolase"/>
    <property type="match status" value="1"/>
</dbReference>
<proteinExistence type="inferred from homology"/>
<evidence type="ECO:0000256" key="4">
    <source>
        <dbReference type="ARBA" id="ARBA00022801"/>
    </source>
</evidence>
<dbReference type="GO" id="GO:0005811">
    <property type="term" value="C:lipid droplet"/>
    <property type="evidence" value="ECO:0007669"/>
    <property type="project" value="UniProtKB-SubCell"/>
</dbReference>
<evidence type="ECO:0000313" key="5">
    <source>
        <dbReference type="EMBL" id="KAF4609845.1"/>
    </source>
</evidence>
<evidence type="ECO:0008006" key="7">
    <source>
        <dbReference type="Google" id="ProtNLM"/>
    </source>
</evidence>
<dbReference type="InterPro" id="IPR029058">
    <property type="entry name" value="AB_hydrolase_fold"/>
</dbReference>